<proteinExistence type="predicted"/>
<feature type="region of interest" description="Disordered" evidence="1">
    <location>
        <begin position="1"/>
        <end position="122"/>
    </location>
</feature>
<evidence type="ECO:0000313" key="3">
    <source>
        <dbReference type="Proteomes" id="UP001497497"/>
    </source>
</evidence>
<feature type="compositionally biased region" description="Low complexity" evidence="1">
    <location>
        <begin position="58"/>
        <end position="73"/>
    </location>
</feature>
<accession>A0AAV2HA20</accession>
<name>A0AAV2HA20_LYMST</name>
<evidence type="ECO:0000313" key="2">
    <source>
        <dbReference type="EMBL" id="CAL1530614.1"/>
    </source>
</evidence>
<evidence type="ECO:0000256" key="1">
    <source>
        <dbReference type="SAM" id="MobiDB-lite"/>
    </source>
</evidence>
<dbReference type="Proteomes" id="UP001497497">
    <property type="component" value="Unassembled WGS sequence"/>
</dbReference>
<dbReference type="EMBL" id="CAXITT010000072">
    <property type="protein sequence ID" value="CAL1530614.1"/>
    <property type="molecule type" value="Genomic_DNA"/>
</dbReference>
<reference evidence="2 3" key="1">
    <citation type="submission" date="2024-04" db="EMBL/GenBank/DDBJ databases">
        <authorList>
            <consortium name="Genoscope - CEA"/>
            <person name="William W."/>
        </authorList>
    </citation>
    <scope>NUCLEOTIDE SEQUENCE [LARGE SCALE GENOMIC DNA]</scope>
</reference>
<dbReference type="AlphaFoldDB" id="A0AAV2HA20"/>
<keyword evidence="3" id="KW-1185">Reference proteome</keyword>
<feature type="compositionally biased region" description="Low complexity" evidence="1">
    <location>
        <begin position="1"/>
        <end position="22"/>
    </location>
</feature>
<sequence length="122" mass="12965">PTSSLKPSSSSSKSTSLPVSLVAASSKCSQNSAETSRQSNNTNLKQSQVAPTPAKVNTSSREASTQASSSSSRWHSHRMGGNQSLLQSRREEMQNSQLSRRVVEASARMTRPSSMPAAGEAR</sequence>
<feature type="non-terminal residue" evidence="2">
    <location>
        <position position="122"/>
    </location>
</feature>
<protein>
    <submittedName>
        <fullName evidence="2">Uncharacterized protein</fullName>
    </submittedName>
</protein>
<comment type="caution">
    <text evidence="2">The sequence shown here is derived from an EMBL/GenBank/DDBJ whole genome shotgun (WGS) entry which is preliminary data.</text>
</comment>
<feature type="compositionally biased region" description="Polar residues" evidence="1">
    <location>
        <begin position="26"/>
        <end position="50"/>
    </location>
</feature>
<organism evidence="2 3">
    <name type="scientific">Lymnaea stagnalis</name>
    <name type="common">Great pond snail</name>
    <name type="synonym">Helix stagnalis</name>
    <dbReference type="NCBI Taxonomy" id="6523"/>
    <lineage>
        <taxon>Eukaryota</taxon>
        <taxon>Metazoa</taxon>
        <taxon>Spiralia</taxon>
        <taxon>Lophotrochozoa</taxon>
        <taxon>Mollusca</taxon>
        <taxon>Gastropoda</taxon>
        <taxon>Heterobranchia</taxon>
        <taxon>Euthyneura</taxon>
        <taxon>Panpulmonata</taxon>
        <taxon>Hygrophila</taxon>
        <taxon>Lymnaeoidea</taxon>
        <taxon>Lymnaeidae</taxon>
        <taxon>Lymnaea</taxon>
    </lineage>
</organism>
<gene>
    <name evidence="2" type="ORF">GSLYS_00004739001</name>
</gene>
<feature type="non-terminal residue" evidence="2">
    <location>
        <position position="1"/>
    </location>
</feature>